<dbReference type="Proteomes" id="UP000502823">
    <property type="component" value="Unassembled WGS sequence"/>
</dbReference>
<feature type="compositionally biased region" description="Polar residues" evidence="2">
    <location>
        <begin position="581"/>
        <end position="592"/>
    </location>
</feature>
<dbReference type="EMBL" id="BLKM01007458">
    <property type="protein sequence ID" value="GFG30713.1"/>
    <property type="molecule type" value="Genomic_DNA"/>
</dbReference>
<feature type="compositionally biased region" description="Polar residues" evidence="2">
    <location>
        <begin position="720"/>
        <end position="735"/>
    </location>
</feature>
<feature type="compositionally biased region" description="Low complexity" evidence="2">
    <location>
        <begin position="523"/>
        <end position="575"/>
    </location>
</feature>
<feature type="compositionally biased region" description="Low complexity" evidence="2">
    <location>
        <begin position="906"/>
        <end position="919"/>
    </location>
</feature>
<dbReference type="InterPro" id="IPR024771">
    <property type="entry name" value="SUZ"/>
</dbReference>
<sequence>SSRMLDQALSVAVPSIVVHNGSNSAPGSPTMERNLHAQRTLSKQAEFEELEEDESVPRKSSPSSSPGAAISMSCHCQGDDNTPSPASGNQTSDKHKTKEIRDDTQHQQQQRAGLSRANSVDTEDKSPPPPPPPPRVRSHAKVKLLVRSHAMREETSPPPDPEAHHVPVLGPAPVQQQQQQPQTASTNSLSVGRPSSRHKLRHQGSSQGSMDSSSPCLSRDSSTEQYTDSTGVDLQQFIMDTLNRNQKDRILLLKIEQELVSLAKDNKRNHYKFPQMSSYQRMLVHRVAAYFGMDHNVDQTGNAVIVNRTKNTRLPDTKFRDHIREEFLFPEEPRRSILKRDSSSFEDGCNFKQSAQVLAVRDWQLRLDYESLLQSPERQFSSESRRSKSFEEREEEYEKARKRIFNREDGGSDPLHDSSRRSSQEDLRWPGEVQPWSSSDSDTSSRLRSNMLLHASDNSQLRPMRLPKGESFECRDTLKANSLRLSVSKSYSFGGYPVAVLSRGDSCTSTHSAGARLLTKQDSGSSMSSRLSPSSSGYKSQSQRSDTTTSATPSPTATPVSQLSISSSTQPQMSSHGALSPQHTLESSSREQNQTVMWAVTSMASVPPGSVLINPQTGQPYVNSDGSVYRYDPANPPKVVTDEDSEAGSGGHTSSSHHKNAGSSEQTQPPARQQTCQSQKSRASTTSTSQSKTMCSSHVTTATSPSLPVSPPPVPLPSSQPHSNSTLVNTQATSQIPTASQQPVLTICHSSQCSYISNTAAPPAEPVQPQQHLGTLPVASIPICPQLANPNSSVVNAQTPAYPQQQFMPALQHQQPEVMFGNHMPATAQSQQPAPPQMVFAGYNMVAVPPAATGATAIAAATAGYEQRHTDGGSMAVSDLSSYFMGLGLVGGTGGGGVHGNGGDSSGSQQQVQPSAAGGVIPAPPTLHPHNYQPQPPAPAAYWQPQQQPNPIQLSQQQPPQQPTQQPLPMYYVPPALPAPPPPGPILNTSPPQQANSSNSNPSTPRYVAAYPPYQQVPTAAQLCHSTAPSLPPAVSQETHQDRTQQSMGHNGGYVQNYPVMSYGAGVMTAPGSGECMPLYTQPSIHMLYTPTSINVNSLSSSSSSAATSALPGGGTLPYYHPPSTPTAHTQPVMGLNMGPPYMQPSQHGAALGAYRAPTPPQTPTQSQALCSVSAHPYIYLNGGTYTPMYNGGGTSSSAPTPGPYSQQATCTPSTPGPSQYIPPTIISNLGLFRSNMQMMSSVRSSPPPRPPRDGLGSKPAYCRSPSVGSKERGNGSHYDVVCGNDKSVTSMRYSSVPMFGLRIMPGDVRVVSQQPLSSSSPTLRMPFTLASHPTSVPASHHPVHRMQHHPTHYPLGSQSSSSEVSVGSVGRPPKPRKQRSKVTTTGPINPVQNSLPPQASNTQPLSSTQVTLSTAVRGAGGQEAGLFMSCGEDSELHQRKQCHKKASGTT</sequence>
<feature type="domain" description="SUZ" evidence="4">
    <location>
        <begin position="313"/>
        <end position="409"/>
    </location>
</feature>
<feature type="compositionally biased region" description="Gly residues" evidence="2">
    <location>
        <begin position="895"/>
        <end position="905"/>
    </location>
</feature>
<feature type="region of interest" description="Disordered" evidence="2">
    <location>
        <begin position="1239"/>
        <end position="1279"/>
    </location>
</feature>
<feature type="domain" description="R3H" evidence="3">
    <location>
        <begin position="249"/>
        <end position="312"/>
    </location>
</feature>
<evidence type="ECO:0000259" key="4">
    <source>
        <dbReference type="PROSITE" id="PS51673"/>
    </source>
</evidence>
<feature type="compositionally biased region" description="Polar residues" evidence="2">
    <location>
        <begin position="613"/>
        <end position="626"/>
    </location>
</feature>
<dbReference type="SUPFAM" id="SSF82708">
    <property type="entry name" value="R3H domain"/>
    <property type="match status" value="1"/>
</dbReference>
<feature type="compositionally biased region" description="Polar residues" evidence="2">
    <location>
        <begin position="1382"/>
        <end position="1409"/>
    </location>
</feature>
<protein>
    <recommendedName>
        <fullName evidence="7">R3H domain-containing protein</fullName>
    </recommendedName>
</protein>
<feature type="region of interest" description="Disordered" evidence="2">
    <location>
        <begin position="1192"/>
        <end position="1220"/>
    </location>
</feature>
<feature type="compositionally biased region" description="Low complexity" evidence="2">
    <location>
        <begin position="203"/>
        <end position="220"/>
    </location>
</feature>
<evidence type="ECO:0000256" key="2">
    <source>
        <dbReference type="SAM" id="MobiDB-lite"/>
    </source>
</evidence>
<feature type="compositionally biased region" description="Basic and acidic residues" evidence="2">
    <location>
        <begin position="92"/>
        <end position="105"/>
    </location>
</feature>
<feature type="compositionally biased region" description="Low complexity" evidence="2">
    <location>
        <begin position="988"/>
        <end position="1005"/>
    </location>
</feature>
<keyword evidence="1" id="KW-0597">Phosphoprotein</keyword>
<evidence type="ECO:0008006" key="7">
    <source>
        <dbReference type="Google" id="ProtNLM"/>
    </source>
</evidence>
<dbReference type="PANTHER" id="PTHR15672:SF8">
    <property type="entry name" value="PROTEIN ENCORE"/>
    <property type="match status" value="1"/>
</dbReference>
<dbReference type="SMART" id="SM00393">
    <property type="entry name" value="R3H"/>
    <property type="match status" value="1"/>
</dbReference>
<dbReference type="Gene3D" id="3.30.1370.50">
    <property type="entry name" value="R3H-like domain"/>
    <property type="match status" value="1"/>
</dbReference>
<feature type="region of interest" description="Disordered" evidence="2">
    <location>
        <begin position="517"/>
        <end position="592"/>
    </location>
</feature>
<organism evidence="5 6">
    <name type="scientific">Coptotermes formosanus</name>
    <name type="common">Formosan subterranean termite</name>
    <dbReference type="NCBI Taxonomy" id="36987"/>
    <lineage>
        <taxon>Eukaryota</taxon>
        <taxon>Metazoa</taxon>
        <taxon>Ecdysozoa</taxon>
        <taxon>Arthropoda</taxon>
        <taxon>Hexapoda</taxon>
        <taxon>Insecta</taxon>
        <taxon>Pterygota</taxon>
        <taxon>Neoptera</taxon>
        <taxon>Polyneoptera</taxon>
        <taxon>Dictyoptera</taxon>
        <taxon>Blattodea</taxon>
        <taxon>Blattoidea</taxon>
        <taxon>Termitoidae</taxon>
        <taxon>Rhinotermitidae</taxon>
        <taxon>Coptotermes</taxon>
    </lineage>
</organism>
<feature type="compositionally biased region" description="Low complexity" evidence="2">
    <location>
        <begin position="1357"/>
        <end position="1371"/>
    </location>
</feature>
<dbReference type="InterPro" id="IPR001374">
    <property type="entry name" value="R3H_dom"/>
</dbReference>
<dbReference type="InterPro" id="IPR051937">
    <property type="entry name" value="R3H_domain_containing"/>
</dbReference>
<comment type="caution">
    <text evidence="5">The sequence shown here is derived from an EMBL/GenBank/DDBJ whole genome shotgun (WGS) entry which is preliminary data.</text>
</comment>
<feature type="non-terminal residue" evidence="5">
    <location>
        <position position="1"/>
    </location>
</feature>
<feature type="compositionally biased region" description="Polar residues" evidence="2">
    <location>
        <begin position="661"/>
        <end position="703"/>
    </location>
</feature>
<feature type="compositionally biased region" description="Pro residues" evidence="2">
    <location>
        <begin position="708"/>
        <end position="718"/>
    </location>
</feature>
<feature type="region of interest" description="Disordered" evidence="2">
    <location>
        <begin position="173"/>
        <end position="228"/>
    </location>
</feature>
<dbReference type="PROSITE" id="PS51061">
    <property type="entry name" value="R3H"/>
    <property type="match status" value="1"/>
</dbReference>
<reference evidence="6" key="1">
    <citation type="submission" date="2020-01" db="EMBL/GenBank/DDBJ databases">
        <title>Draft genome sequence of the Termite Coptotermes fromosanus.</title>
        <authorList>
            <person name="Itakura S."/>
            <person name="Yosikawa Y."/>
            <person name="Umezawa K."/>
        </authorList>
    </citation>
    <scope>NUCLEOTIDE SEQUENCE [LARGE SCALE GENOMIC DNA]</scope>
</reference>
<feature type="region of interest" description="Disordered" evidence="2">
    <location>
        <begin position="1313"/>
        <end position="1409"/>
    </location>
</feature>
<dbReference type="InterPro" id="IPR036867">
    <property type="entry name" value="R3H_dom_sf"/>
</dbReference>
<feature type="compositionally biased region" description="Pro residues" evidence="2">
    <location>
        <begin position="975"/>
        <end position="985"/>
    </location>
</feature>
<feature type="compositionally biased region" description="Polar residues" evidence="2">
    <location>
        <begin position="106"/>
        <end position="120"/>
    </location>
</feature>
<evidence type="ECO:0000313" key="5">
    <source>
        <dbReference type="EMBL" id="GFG30713.1"/>
    </source>
</evidence>
<feature type="compositionally biased region" description="Basic and acidic residues" evidence="2">
    <location>
        <begin position="401"/>
        <end position="429"/>
    </location>
</feature>
<dbReference type="InParanoid" id="A0A6L2PDT5"/>
<evidence type="ECO:0000313" key="6">
    <source>
        <dbReference type="Proteomes" id="UP000502823"/>
    </source>
</evidence>
<feature type="compositionally biased region" description="Low complexity" evidence="2">
    <location>
        <begin position="58"/>
        <end position="73"/>
    </location>
</feature>
<evidence type="ECO:0000256" key="1">
    <source>
        <dbReference type="ARBA" id="ARBA00022553"/>
    </source>
</evidence>
<dbReference type="PROSITE" id="PS51673">
    <property type="entry name" value="SUZ"/>
    <property type="match status" value="1"/>
</dbReference>
<feature type="region of interest" description="Disordered" evidence="2">
    <location>
        <begin position="895"/>
        <end position="1006"/>
    </location>
</feature>
<feature type="region of interest" description="Disordered" evidence="2">
    <location>
        <begin position="610"/>
        <end position="735"/>
    </location>
</feature>
<accession>A0A6L2PDT5</accession>
<dbReference type="Pfam" id="PF12752">
    <property type="entry name" value="SUZ"/>
    <property type="match status" value="1"/>
</dbReference>
<feature type="compositionally biased region" description="Basic residues" evidence="2">
    <location>
        <begin position="1342"/>
        <end position="1352"/>
    </location>
</feature>
<proteinExistence type="predicted"/>
<evidence type="ECO:0000259" key="3">
    <source>
        <dbReference type="PROSITE" id="PS51061"/>
    </source>
</evidence>
<dbReference type="PANTHER" id="PTHR15672">
    <property type="entry name" value="CAMP-REGULATED PHOSPHOPROTEIN 21 RELATED R3H DOMAIN CONTAINING PROTEIN"/>
    <property type="match status" value="1"/>
</dbReference>
<dbReference type="OrthoDB" id="278430at2759"/>
<feature type="compositionally biased region" description="Low complexity" evidence="2">
    <location>
        <begin position="940"/>
        <end position="974"/>
    </location>
</feature>
<feature type="compositionally biased region" description="Polar residues" evidence="2">
    <location>
        <begin position="1207"/>
        <end position="1218"/>
    </location>
</feature>
<feature type="compositionally biased region" description="Low complexity" evidence="2">
    <location>
        <begin position="1196"/>
        <end position="1206"/>
    </location>
</feature>
<dbReference type="Pfam" id="PF01424">
    <property type="entry name" value="R3H"/>
    <property type="match status" value="1"/>
</dbReference>
<feature type="region of interest" description="Disordered" evidence="2">
    <location>
        <begin position="401"/>
        <end position="445"/>
    </location>
</feature>
<keyword evidence="6" id="KW-1185">Reference proteome</keyword>
<gene>
    <name evidence="5" type="ORF">Cfor_07482</name>
</gene>
<name>A0A6L2PDT5_COPFO</name>
<dbReference type="GO" id="GO:0003676">
    <property type="term" value="F:nucleic acid binding"/>
    <property type="evidence" value="ECO:0007669"/>
    <property type="project" value="UniProtKB-UniRule"/>
</dbReference>
<dbReference type="CDD" id="cd02642">
    <property type="entry name" value="R3H_encore_like"/>
    <property type="match status" value="1"/>
</dbReference>
<feature type="compositionally biased region" description="Low complexity" evidence="2">
    <location>
        <begin position="1313"/>
        <end position="1325"/>
    </location>
</feature>
<feature type="region of interest" description="Disordered" evidence="2">
    <location>
        <begin position="15"/>
        <end position="143"/>
    </location>
</feature>
<feature type="compositionally biased region" description="Polar residues" evidence="2">
    <location>
        <begin position="79"/>
        <end position="91"/>
    </location>
</feature>